<reference evidence="2 3" key="1">
    <citation type="submission" date="2024-03" db="EMBL/GenBank/DDBJ databases">
        <title>Mouse gut bacterial collection (mGBC) of GemPharmatech.</title>
        <authorList>
            <person name="He Y."/>
            <person name="Dong L."/>
            <person name="Wu D."/>
            <person name="Gao X."/>
            <person name="Lin Z."/>
        </authorList>
    </citation>
    <scope>NUCLEOTIDE SEQUENCE [LARGE SCALE GENOMIC DNA]</scope>
    <source>
        <strain evidence="2 3">15-30</strain>
    </source>
</reference>
<dbReference type="Proteomes" id="UP001565236">
    <property type="component" value="Unassembled WGS sequence"/>
</dbReference>
<keyword evidence="1" id="KW-1133">Transmembrane helix</keyword>
<evidence type="ECO:0000256" key="1">
    <source>
        <dbReference type="SAM" id="Phobius"/>
    </source>
</evidence>
<name>A0ABV4DRF1_9LACO</name>
<protein>
    <recommendedName>
        <fullName evidence="4">DUF3784 domain-containing protein</fullName>
    </recommendedName>
</protein>
<dbReference type="EMBL" id="JBCLUF010000041">
    <property type="protein sequence ID" value="MEY8663039.1"/>
    <property type="molecule type" value="Genomic_DNA"/>
</dbReference>
<keyword evidence="1" id="KW-0812">Transmembrane</keyword>
<keyword evidence="3" id="KW-1185">Reference proteome</keyword>
<evidence type="ECO:0000313" key="3">
    <source>
        <dbReference type="Proteomes" id="UP001565236"/>
    </source>
</evidence>
<proteinExistence type="predicted"/>
<dbReference type="RefSeq" id="WP_280606338.1">
    <property type="nucleotide sequence ID" value="NZ_CP123639.1"/>
</dbReference>
<gene>
    <name evidence="2" type="ORF">AALT52_09085</name>
</gene>
<evidence type="ECO:0008006" key="4">
    <source>
        <dbReference type="Google" id="ProtNLM"/>
    </source>
</evidence>
<sequence>MQIDTISLIIYAALFIFTGYNLSLAWKLAKLQTQKLLRHPAELDRQENEQLQLLSKDKRRWSILGRVFFWGTILVALTGDLTEVAFFLTLYSICNIIVLRNNITTINILAVK</sequence>
<feature type="transmembrane region" description="Helical" evidence="1">
    <location>
        <begin position="61"/>
        <end position="78"/>
    </location>
</feature>
<feature type="transmembrane region" description="Helical" evidence="1">
    <location>
        <begin position="6"/>
        <end position="29"/>
    </location>
</feature>
<evidence type="ECO:0000313" key="2">
    <source>
        <dbReference type="EMBL" id="MEY8663039.1"/>
    </source>
</evidence>
<comment type="caution">
    <text evidence="2">The sequence shown here is derived from an EMBL/GenBank/DDBJ whole genome shotgun (WGS) entry which is preliminary data.</text>
</comment>
<keyword evidence="1" id="KW-0472">Membrane</keyword>
<feature type="transmembrane region" description="Helical" evidence="1">
    <location>
        <begin position="84"/>
        <end position="103"/>
    </location>
</feature>
<accession>A0ABV4DRF1</accession>
<organism evidence="2 3">
    <name type="scientific">Ligilactobacillus faecis</name>
    <dbReference type="NCBI Taxonomy" id="762833"/>
    <lineage>
        <taxon>Bacteria</taxon>
        <taxon>Bacillati</taxon>
        <taxon>Bacillota</taxon>
        <taxon>Bacilli</taxon>
        <taxon>Lactobacillales</taxon>
        <taxon>Lactobacillaceae</taxon>
        <taxon>Ligilactobacillus</taxon>
    </lineage>
</organism>